<sequence>MKLHVSKLTLGVTAALFASYAGASTTSYVLNESNVLPDGSPYLGVDITERAEAEGTFDFSVKTLDGLNLSGDNPGIQEFGFNVEPAMTTSTTGDGVELAYEPLQFSDLPGGWSVQTDKNMSEFGRFDVRLKGTGDNRTDELNFSLAGTSAELIGSTFAAHVAGIEGDHESGFFGGGELQQGNGDEVAPPEAVPLPAAAWLFGSGLLGMVGVARRKSNSTRSDV</sequence>
<dbReference type="RefSeq" id="WP_125179756.1">
    <property type="nucleotide sequence ID" value="NZ_QZMU01000001.1"/>
</dbReference>
<dbReference type="InterPro" id="IPR022472">
    <property type="entry name" value="VPLPA-CTERM"/>
</dbReference>
<keyword evidence="1" id="KW-0732">Signal</keyword>
<organism evidence="2 3">
    <name type="scientific">Thiohalobacter thiocyanaticus</name>
    <dbReference type="NCBI Taxonomy" id="585455"/>
    <lineage>
        <taxon>Bacteria</taxon>
        <taxon>Pseudomonadati</taxon>
        <taxon>Pseudomonadota</taxon>
        <taxon>Gammaproteobacteria</taxon>
        <taxon>Thiohalobacterales</taxon>
        <taxon>Thiohalobacteraceae</taxon>
        <taxon>Thiohalobacter</taxon>
    </lineage>
</organism>
<name>A0A426QFL5_9GAMM</name>
<keyword evidence="3" id="KW-1185">Reference proteome</keyword>
<dbReference type="AlphaFoldDB" id="A0A426QFL5"/>
<dbReference type="EMBL" id="QZMU01000001">
    <property type="protein sequence ID" value="RRQ20541.1"/>
    <property type="molecule type" value="Genomic_DNA"/>
</dbReference>
<evidence type="ECO:0000313" key="2">
    <source>
        <dbReference type="EMBL" id="RRQ20541.1"/>
    </source>
</evidence>
<accession>A0A426QFL5</accession>
<reference evidence="2 3" key="1">
    <citation type="journal article" date="2010" name="Int. J. Syst. Evol. Microbiol.">
        <title>Thiohalobacter thiocyanaticus gen. nov., sp. nov., a moderately halophilic, sulfur-oxidizing gammaproteobacterium from hypersaline lakes, that utilizes thiocyanate.</title>
        <authorList>
            <person name="Sorokin D.Y."/>
            <person name="Kovaleva O.L."/>
            <person name="Tourova T.P."/>
            <person name="Muyzer G."/>
        </authorList>
    </citation>
    <scope>NUCLEOTIDE SEQUENCE [LARGE SCALE GENOMIC DNA]</scope>
    <source>
        <strain evidence="2 3">Hrh1</strain>
    </source>
</reference>
<comment type="caution">
    <text evidence="2">The sequence shown here is derived from an EMBL/GenBank/DDBJ whole genome shotgun (WGS) entry which is preliminary data.</text>
</comment>
<dbReference type="OrthoDB" id="7060801at2"/>
<dbReference type="NCBIfam" id="TIGR03370">
    <property type="entry name" value="VPLPA-CTERM"/>
    <property type="match status" value="1"/>
</dbReference>
<evidence type="ECO:0000313" key="3">
    <source>
        <dbReference type="Proteomes" id="UP000287798"/>
    </source>
</evidence>
<feature type="chain" id="PRO_5019275031" evidence="1">
    <location>
        <begin position="24"/>
        <end position="223"/>
    </location>
</feature>
<gene>
    <name evidence="2" type="ORF">D6C00_00110</name>
</gene>
<dbReference type="Proteomes" id="UP000287798">
    <property type="component" value="Unassembled WGS sequence"/>
</dbReference>
<feature type="signal peptide" evidence="1">
    <location>
        <begin position="1"/>
        <end position="23"/>
    </location>
</feature>
<proteinExistence type="predicted"/>
<evidence type="ECO:0000256" key="1">
    <source>
        <dbReference type="SAM" id="SignalP"/>
    </source>
</evidence>
<protein>
    <submittedName>
        <fullName evidence="2">VPLPA-CTERM sorting domain-containing protein</fullName>
    </submittedName>
</protein>